<protein>
    <submittedName>
        <fullName evidence="2">Uncharacterized protein</fullName>
    </submittedName>
</protein>
<evidence type="ECO:0000313" key="2">
    <source>
        <dbReference type="EMBL" id="KAH7053421.1"/>
    </source>
</evidence>
<keyword evidence="3" id="KW-1185">Reference proteome</keyword>
<sequence>MTARRQEIFGSSARNSFSAAVVAMAMELVQAARRAHSKSERGADGKREGSGKTATSDCSSALYGPELRRRPDGQVPRAMCCPDVGLVQQMAKEQSSRAQEWKRRVLPHCEKIVSRRGSPAGSGDRLLHSFRTLHVLEHVENPRMQSWRALRHAIKLPSDLGRRLSQRRLESHPHLRAQHLRHHAFRRRSIKVHPPAMCPPHLPAPTAPYPRLNIFRCRSAATHRRPPLCQSTHTRSPLGEAAL</sequence>
<evidence type="ECO:0000256" key="1">
    <source>
        <dbReference type="SAM" id="MobiDB-lite"/>
    </source>
</evidence>
<gene>
    <name evidence="2" type="ORF">B0J12DRAFT_698605</name>
</gene>
<reference evidence="2 3" key="1">
    <citation type="journal article" date="2021" name="Nat. Commun.">
        <title>Genetic determinants of endophytism in the Arabidopsis root mycobiome.</title>
        <authorList>
            <person name="Mesny F."/>
            <person name="Miyauchi S."/>
            <person name="Thiergart T."/>
            <person name="Pickel B."/>
            <person name="Atanasova L."/>
            <person name="Karlsson M."/>
            <person name="Huettel B."/>
            <person name="Barry K.W."/>
            <person name="Haridas S."/>
            <person name="Chen C."/>
            <person name="Bauer D."/>
            <person name="Andreopoulos W."/>
            <person name="Pangilinan J."/>
            <person name="LaButti K."/>
            <person name="Riley R."/>
            <person name="Lipzen A."/>
            <person name="Clum A."/>
            <person name="Drula E."/>
            <person name="Henrissat B."/>
            <person name="Kohler A."/>
            <person name="Grigoriev I.V."/>
            <person name="Martin F.M."/>
            <person name="Hacquard S."/>
        </authorList>
    </citation>
    <scope>NUCLEOTIDE SEQUENCE [LARGE SCALE GENOMIC DNA]</scope>
    <source>
        <strain evidence="2 3">MPI-SDFR-AT-0080</strain>
    </source>
</reference>
<feature type="compositionally biased region" description="Basic and acidic residues" evidence="1">
    <location>
        <begin position="37"/>
        <end position="50"/>
    </location>
</feature>
<name>A0ABQ8GES1_9PEZI</name>
<feature type="region of interest" description="Disordered" evidence="1">
    <location>
        <begin position="224"/>
        <end position="243"/>
    </location>
</feature>
<accession>A0ABQ8GES1</accession>
<organism evidence="2 3">
    <name type="scientific">Macrophomina phaseolina</name>
    <dbReference type="NCBI Taxonomy" id="35725"/>
    <lineage>
        <taxon>Eukaryota</taxon>
        <taxon>Fungi</taxon>
        <taxon>Dikarya</taxon>
        <taxon>Ascomycota</taxon>
        <taxon>Pezizomycotina</taxon>
        <taxon>Dothideomycetes</taxon>
        <taxon>Dothideomycetes incertae sedis</taxon>
        <taxon>Botryosphaeriales</taxon>
        <taxon>Botryosphaeriaceae</taxon>
        <taxon>Macrophomina</taxon>
    </lineage>
</organism>
<dbReference type="EMBL" id="JAGTJR010000010">
    <property type="protein sequence ID" value="KAH7053421.1"/>
    <property type="molecule type" value="Genomic_DNA"/>
</dbReference>
<proteinExistence type="predicted"/>
<feature type="region of interest" description="Disordered" evidence="1">
    <location>
        <begin position="33"/>
        <end position="75"/>
    </location>
</feature>
<comment type="caution">
    <text evidence="2">The sequence shown here is derived from an EMBL/GenBank/DDBJ whole genome shotgun (WGS) entry which is preliminary data.</text>
</comment>
<dbReference type="Proteomes" id="UP000774617">
    <property type="component" value="Unassembled WGS sequence"/>
</dbReference>
<evidence type="ECO:0000313" key="3">
    <source>
        <dbReference type="Proteomes" id="UP000774617"/>
    </source>
</evidence>